<evidence type="ECO:0000259" key="3">
    <source>
        <dbReference type="SMART" id="SM00093"/>
    </source>
</evidence>
<dbReference type="InterPro" id="IPR023796">
    <property type="entry name" value="Serpin_dom"/>
</dbReference>
<sequence>MAAVPTLTAEGVERATPPGDAPVADVATGTARLGHELAARATTTNWLCSPLSVAYTFAMVRAGAGGETAAEIDRVFGFPEGGPHAAFNAIARATATDRVHIANGLFTQQGLPVGEAFLAVLASHYGAGVHPVDFARDGAEIVNAWVREQTAERIPRLFDALSPATRLVLANAIYLKAEWRHPFAERGTTDEPFARPGGPVRVPMMHLSADLPYAAGADWQAVELPYKGADLAMRVIVPTGDQTPDALVAPDVLAAVTRSLGSAYVDLAMPRFDYGSHIDLVRILAALGLRRSFAPGADFGGIHPGLHVDGAVQRATVTVDEWGTEAAAATGLMMLTSMRPPPTTVVRADVPFAFAIVHPPTGVPLFAGIVADPSDTTGGRRDTP</sequence>
<dbReference type="Gene3D" id="2.30.39.10">
    <property type="entry name" value="Alpha-1-antitrypsin, domain 1"/>
    <property type="match status" value="1"/>
</dbReference>
<evidence type="ECO:0000256" key="2">
    <source>
        <dbReference type="SAM" id="MobiDB-lite"/>
    </source>
</evidence>
<dbReference type="SMART" id="SM00093">
    <property type="entry name" value="SERPIN"/>
    <property type="match status" value="1"/>
</dbReference>
<dbReference type="EMBL" id="JBHLUH010000021">
    <property type="protein sequence ID" value="MFC0528820.1"/>
    <property type="molecule type" value="Genomic_DNA"/>
</dbReference>
<keyword evidence="5" id="KW-1185">Reference proteome</keyword>
<dbReference type="InterPro" id="IPR000215">
    <property type="entry name" value="Serpin_fam"/>
</dbReference>
<proteinExistence type="inferred from homology"/>
<name>A0ABV6M296_9ACTN</name>
<gene>
    <name evidence="4" type="ORF">ACFFIA_14240</name>
</gene>
<organism evidence="4 5">
    <name type="scientific">Phytohabitans kaempferiae</name>
    <dbReference type="NCBI Taxonomy" id="1620943"/>
    <lineage>
        <taxon>Bacteria</taxon>
        <taxon>Bacillati</taxon>
        <taxon>Actinomycetota</taxon>
        <taxon>Actinomycetes</taxon>
        <taxon>Micromonosporales</taxon>
        <taxon>Micromonosporaceae</taxon>
    </lineage>
</organism>
<reference evidence="4 5" key="1">
    <citation type="submission" date="2024-09" db="EMBL/GenBank/DDBJ databases">
        <authorList>
            <person name="Sun Q."/>
            <person name="Mori K."/>
        </authorList>
    </citation>
    <scope>NUCLEOTIDE SEQUENCE [LARGE SCALE GENOMIC DNA]</scope>
    <source>
        <strain evidence="4 5">TBRC 3947</strain>
    </source>
</reference>
<dbReference type="Pfam" id="PF00079">
    <property type="entry name" value="Serpin"/>
    <property type="match status" value="1"/>
</dbReference>
<dbReference type="RefSeq" id="WP_377250899.1">
    <property type="nucleotide sequence ID" value="NZ_JBHLUH010000021.1"/>
</dbReference>
<dbReference type="CDD" id="cd19590">
    <property type="entry name" value="serpin_thermopin-like"/>
    <property type="match status" value="1"/>
</dbReference>
<dbReference type="Proteomes" id="UP001589867">
    <property type="component" value="Unassembled WGS sequence"/>
</dbReference>
<dbReference type="InterPro" id="IPR036186">
    <property type="entry name" value="Serpin_sf"/>
</dbReference>
<evidence type="ECO:0000313" key="5">
    <source>
        <dbReference type="Proteomes" id="UP001589867"/>
    </source>
</evidence>
<dbReference type="Gene3D" id="3.30.497.10">
    <property type="entry name" value="Antithrombin, subunit I, domain 2"/>
    <property type="match status" value="1"/>
</dbReference>
<feature type="region of interest" description="Disordered" evidence="2">
    <location>
        <begin position="1"/>
        <end position="23"/>
    </location>
</feature>
<evidence type="ECO:0000256" key="1">
    <source>
        <dbReference type="RuleBase" id="RU000411"/>
    </source>
</evidence>
<dbReference type="InterPro" id="IPR042178">
    <property type="entry name" value="Serpin_sf_1"/>
</dbReference>
<dbReference type="InterPro" id="IPR042185">
    <property type="entry name" value="Serpin_sf_2"/>
</dbReference>
<feature type="domain" description="Serpin" evidence="3">
    <location>
        <begin position="31"/>
        <end position="373"/>
    </location>
</feature>
<dbReference type="SUPFAM" id="SSF56574">
    <property type="entry name" value="Serpins"/>
    <property type="match status" value="1"/>
</dbReference>
<dbReference type="PANTHER" id="PTHR11461">
    <property type="entry name" value="SERINE PROTEASE INHIBITOR, SERPIN"/>
    <property type="match status" value="1"/>
</dbReference>
<evidence type="ECO:0000313" key="4">
    <source>
        <dbReference type="EMBL" id="MFC0528820.1"/>
    </source>
</evidence>
<comment type="caution">
    <text evidence="4">The sequence shown here is derived from an EMBL/GenBank/DDBJ whole genome shotgun (WGS) entry which is preliminary data.</text>
</comment>
<accession>A0ABV6M296</accession>
<protein>
    <submittedName>
        <fullName evidence="4">Serpin family protein</fullName>
    </submittedName>
</protein>
<comment type="similarity">
    <text evidence="1">Belongs to the serpin family.</text>
</comment>
<dbReference type="PANTHER" id="PTHR11461:SF211">
    <property type="entry name" value="GH10112P-RELATED"/>
    <property type="match status" value="1"/>
</dbReference>